<feature type="transmembrane region" description="Helical" evidence="1">
    <location>
        <begin position="85"/>
        <end position="106"/>
    </location>
</feature>
<keyword evidence="3" id="KW-1185">Reference proteome</keyword>
<dbReference type="InterPro" id="IPR014196">
    <property type="entry name" value="SpoIIM"/>
</dbReference>
<keyword evidence="1" id="KW-1133">Transmembrane helix</keyword>
<feature type="transmembrane region" description="Helical" evidence="1">
    <location>
        <begin position="176"/>
        <end position="196"/>
    </location>
</feature>
<dbReference type="EMBL" id="JXTG01000002">
    <property type="protein sequence ID" value="KIP22290.1"/>
    <property type="molecule type" value="Genomic_DNA"/>
</dbReference>
<proteinExistence type="predicted"/>
<name>A0A0D0GAI0_9BACL</name>
<dbReference type="RefSeq" id="WP_021095886.1">
    <property type="nucleotide sequence ID" value="NZ_ANOC01000069.1"/>
</dbReference>
<reference evidence="2 3" key="1">
    <citation type="submission" date="2015-01" db="EMBL/GenBank/DDBJ databases">
        <title>Genome sequence of Anoxybacillus ayderensis strain AB04.</title>
        <authorList>
            <person name="Belduz A.O."/>
            <person name="Canakci S."/>
            <person name="Chan K.-G."/>
            <person name="Kahar U.M."/>
            <person name="Yaakob A.S."/>
            <person name="Chan C.S."/>
            <person name="Goh K.M."/>
        </authorList>
    </citation>
    <scope>NUCLEOTIDE SEQUENCE [LARGE SCALE GENOMIC DNA]</scope>
    <source>
        <strain evidence="2 3">AB04</strain>
    </source>
</reference>
<dbReference type="NCBIfam" id="TIGR02831">
    <property type="entry name" value="spo_II_M"/>
    <property type="match status" value="1"/>
</dbReference>
<feature type="transmembrane region" description="Helical" evidence="1">
    <location>
        <begin position="21"/>
        <end position="44"/>
    </location>
</feature>
<dbReference type="InterPro" id="IPR002798">
    <property type="entry name" value="SpoIIM-like"/>
</dbReference>
<gene>
    <name evidence="2" type="ORF">JV16_00838</name>
</gene>
<feature type="transmembrane region" description="Helical" evidence="1">
    <location>
        <begin position="126"/>
        <end position="155"/>
    </location>
</feature>
<accession>A0A0D0GAI0</accession>
<sequence length="214" mass="24449">MRKRSWTTTWGQHVQEHYTTYVFTVVLFVMGVVFGAIVVNSLSFSQKQDLYYYLTNFFGQVSAGHIASAHDVWKESFLQNLKYIGLMWILAMSLVGLPIILILLFLKGLVVGFTVGFLVNQMGWNGFLLAFVSIVPQNIILVPVFIMMAAISISFSLKMIRHQFVKRTHEPIFRAMLRYTFVMLSFSIALVFASSLEAYVSPLLMKEVVQLIEK</sequence>
<keyword evidence="1" id="KW-0472">Membrane</keyword>
<dbReference type="PATRIC" id="fig|265546.4.peg.860"/>
<dbReference type="PIRSF" id="PIRSF038973">
    <property type="entry name" value="SpoIIM"/>
    <property type="match status" value="1"/>
</dbReference>
<evidence type="ECO:0000313" key="3">
    <source>
        <dbReference type="Proteomes" id="UP000032047"/>
    </source>
</evidence>
<organism evidence="2 3">
    <name type="scientific">Anoxybacillus ayderensis</name>
    <dbReference type="NCBI Taxonomy" id="265546"/>
    <lineage>
        <taxon>Bacteria</taxon>
        <taxon>Bacillati</taxon>
        <taxon>Bacillota</taxon>
        <taxon>Bacilli</taxon>
        <taxon>Bacillales</taxon>
        <taxon>Anoxybacillaceae</taxon>
        <taxon>Anoxybacillus</taxon>
    </lineage>
</organism>
<protein>
    <submittedName>
        <fullName evidence="2">Stage II sporulation protein M</fullName>
    </submittedName>
</protein>
<dbReference type="Proteomes" id="UP000032047">
    <property type="component" value="Unassembled WGS sequence"/>
</dbReference>
<comment type="caution">
    <text evidence="2">The sequence shown here is derived from an EMBL/GenBank/DDBJ whole genome shotgun (WGS) entry which is preliminary data.</text>
</comment>
<dbReference type="AlphaFoldDB" id="A0A0D0GAI0"/>
<evidence type="ECO:0000313" key="2">
    <source>
        <dbReference type="EMBL" id="KIP22290.1"/>
    </source>
</evidence>
<keyword evidence="1" id="KW-0812">Transmembrane</keyword>
<evidence type="ECO:0000256" key="1">
    <source>
        <dbReference type="SAM" id="Phobius"/>
    </source>
</evidence>
<dbReference type="Pfam" id="PF01944">
    <property type="entry name" value="SpoIIM"/>
    <property type="match status" value="1"/>
</dbReference>